<dbReference type="STRING" id="1122154.SAMN02746068_00501"/>
<organism evidence="2 3">
    <name type="scientific">Pseudolactococcus chungangensis CAU 28 = DSM 22330</name>
    <dbReference type="NCBI Taxonomy" id="1122154"/>
    <lineage>
        <taxon>Bacteria</taxon>
        <taxon>Bacillati</taxon>
        <taxon>Bacillota</taxon>
        <taxon>Bacilli</taxon>
        <taxon>Lactobacillales</taxon>
        <taxon>Streptococcaceae</taxon>
        <taxon>Pseudolactococcus</taxon>
    </lineage>
</organism>
<dbReference type="OrthoDB" id="8448596at2"/>
<dbReference type="AlphaFoldDB" id="A0A1K2H696"/>
<keyword evidence="1" id="KW-0472">Membrane</keyword>
<reference evidence="2 3" key="1">
    <citation type="submission" date="2016-11" db="EMBL/GenBank/DDBJ databases">
        <authorList>
            <person name="Jaros S."/>
            <person name="Januszkiewicz K."/>
            <person name="Wedrychowicz H."/>
        </authorList>
    </citation>
    <scope>NUCLEOTIDE SEQUENCE [LARGE SCALE GENOMIC DNA]</scope>
    <source>
        <strain evidence="2 3">DSM 22330</strain>
    </source>
</reference>
<dbReference type="EMBL" id="FPKS01000002">
    <property type="protein sequence ID" value="SFZ71836.1"/>
    <property type="molecule type" value="Genomic_DNA"/>
</dbReference>
<accession>A0A1K2H696</accession>
<proteinExistence type="predicted"/>
<dbReference type="RefSeq" id="WP_031366612.1">
    <property type="nucleotide sequence ID" value="NZ_FPKS01000002.1"/>
</dbReference>
<feature type="transmembrane region" description="Helical" evidence="1">
    <location>
        <begin position="6"/>
        <end position="23"/>
    </location>
</feature>
<gene>
    <name evidence="2" type="ORF">SAMN02746068_00501</name>
</gene>
<keyword evidence="1" id="KW-1133">Transmembrane helix</keyword>
<protein>
    <recommendedName>
        <fullName evidence="4">Holin</fullName>
    </recommendedName>
</protein>
<sequence>MEYKLMGISVLILIILVLTWIKDGEKMDPPLKKRMVIDIVTICIFWAVFEFYNYSNSKTYENEIALVVNGSLLFFFARMVQLICQINPMIQDLAKYIKSKGINMEDDK</sequence>
<name>A0A1K2H696_9LACT</name>
<dbReference type="Proteomes" id="UP000185655">
    <property type="component" value="Unassembled WGS sequence"/>
</dbReference>
<evidence type="ECO:0008006" key="4">
    <source>
        <dbReference type="Google" id="ProtNLM"/>
    </source>
</evidence>
<evidence type="ECO:0000256" key="1">
    <source>
        <dbReference type="SAM" id="Phobius"/>
    </source>
</evidence>
<evidence type="ECO:0000313" key="2">
    <source>
        <dbReference type="EMBL" id="SFZ71836.1"/>
    </source>
</evidence>
<evidence type="ECO:0000313" key="3">
    <source>
        <dbReference type="Proteomes" id="UP000185655"/>
    </source>
</evidence>
<keyword evidence="1" id="KW-0812">Transmembrane</keyword>
<feature type="transmembrane region" description="Helical" evidence="1">
    <location>
        <begin position="35"/>
        <end position="52"/>
    </location>
</feature>